<dbReference type="Proteomes" id="UP000589516">
    <property type="component" value="Unassembled WGS sequence"/>
</dbReference>
<name>A0A7C7ZFI5_9ARCH</name>
<sequence>MRGRTAGAFALALALLLAPLPGAPASHPEEAPEQRLALVEYFTATWCPPCVQGGLALEAVADMDDVVVLAYHPREDDPFGSPAIEERLEFYEVTGFPTFVINGGGRLEGASSQSGTEEQYRQLFAANPPAEGIGVRVAAPQVANGTAALAAQATGALPEGNGWELWLVLYEDHRYWYGWDGEGNGSNGMRLHRWTVRAIAEPEPLSAEAVNRTVVLDAGWDRDNLGVVAFIQNNVTQEVLVAGFSGPAFHRTELPEQGLPAPGALLPLLGVAALRRRRNR</sequence>
<dbReference type="Gene3D" id="3.40.30.10">
    <property type="entry name" value="Glutaredoxin"/>
    <property type="match status" value="1"/>
</dbReference>
<comment type="caution">
    <text evidence="2">The sequence shown here is derived from an EMBL/GenBank/DDBJ whole genome shotgun (WGS) entry which is preliminary data.</text>
</comment>
<dbReference type="InterPro" id="IPR013766">
    <property type="entry name" value="Thioredoxin_domain"/>
</dbReference>
<accession>A0A7C7ZFI5</accession>
<dbReference type="PROSITE" id="PS51352">
    <property type="entry name" value="THIOREDOXIN_2"/>
    <property type="match status" value="1"/>
</dbReference>
<dbReference type="AlphaFoldDB" id="A0A7C7ZFI5"/>
<reference evidence="3" key="1">
    <citation type="journal article" date="2019" name="bioRxiv">
        <title>Genome diversification in globally distributed novel marine Proteobacteria is linked to environmental adaptation.</title>
        <authorList>
            <person name="Zhou Z."/>
            <person name="Tran P.Q."/>
            <person name="Kieft K."/>
            <person name="Anantharaman K."/>
        </authorList>
    </citation>
    <scope>NUCLEOTIDE SEQUENCE [LARGE SCALE GENOMIC DNA]</scope>
</reference>
<proteinExistence type="predicted"/>
<protein>
    <recommendedName>
        <fullName evidence="1">Thioredoxin domain-containing protein</fullName>
    </recommendedName>
</protein>
<dbReference type="SUPFAM" id="SSF52833">
    <property type="entry name" value="Thioredoxin-like"/>
    <property type="match status" value="1"/>
</dbReference>
<feature type="domain" description="Thioredoxin" evidence="1">
    <location>
        <begin position="12"/>
        <end position="129"/>
    </location>
</feature>
<organism evidence="2 3">
    <name type="scientific">Marine Group III euryarchaeote</name>
    <dbReference type="NCBI Taxonomy" id="2173149"/>
    <lineage>
        <taxon>Archaea</taxon>
        <taxon>Methanobacteriati</taxon>
        <taxon>Thermoplasmatota</taxon>
        <taxon>Thermoplasmata</taxon>
        <taxon>Candidatus Thermoprofundales</taxon>
    </lineage>
</organism>
<gene>
    <name evidence="2" type="ORF">EYQ16_01270</name>
</gene>
<evidence type="ECO:0000313" key="2">
    <source>
        <dbReference type="EMBL" id="HIG63140.1"/>
    </source>
</evidence>
<dbReference type="EMBL" id="DUAV01000011">
    <property type="protein sequence ID" value="HIG63140.1"/>
    <property type="molecule type" value="Genomic_DNA"/>
</dbReference>
<evidence type="ECO:0000313" key="3">
    <source>
        <dbReference type="Proteomes" id="UP000589516"/>
    </source>
</evidence>
<evidence type="ECO:0000259" key="1">
    <source>
        <dbReference type="PROSITE" id="PS51352"/>
    </source>
</evidence>
<dbReference type="CDD" id="cd01659">
    <property type="entry name" value="TRX_superfamily"/>
    <property type="match status" value="1"/>
</dbReference>
<dbReference type="InterPro" id="IPR036249">
    <property type="entry name" value="Thioredoxin-like_sf"/>
</dbReference>